<sequence>MLCYFRKYIFRSDDIKVKMWPMLLDYTKDESKRILRRLELEAYASIISVFRAQGDLSKDKKKLLQDLQKTLSISTERHRAEVRRAINDEKLATIADNIAGTISTAEWTIEGRRLVPLMPRLVPQTAFTATANQAASAMMEKNASLPPPSQTSNKDGPPAILPKLPRPSSPSSNVVVLPSGTSIHIKGMLSQDDDEDLSMPSRRSSHRSLSTDSNSAASVSTQTPRITYTTASSTLPGSSPVKITISKSPQGRPVTVQSTSQPPKVILVTSAGPVSTVIQRSMSSVPIVRTPPTTLTTYGGTSLPRSSVLIPGGTTQSVAQVVSAYPGVITSTSGTSLVSTTVTMPTSTISSSSPAMFSPSVQIGLGKVRPRIVPRQRYPAMIPQPKPGVVIPMGPQLVTPHNISAGIQVSQSQHATSQGSIQMTPSQLTNSGIQVKTLSKPTIQIKQEGVKIITQSGTSKILPKPTQITGAGGTPVVMVNAGQSATGGASGVTMLPRSISSYTAHSGGKVLNITTPGGRVIATTTKATNVVTVSPKTLHLTAVKTGSGSTTVSKPNVIVVQKTQHPRFQSPLTQGGTNIRTITTSTLPGAIDKDLMGLVHKDAQGRHVLTASTQSVTTTSTGRGGERRVIITTSSGSGEAKQVRPISIIHRGRADSDGKTSSLLAELIQAVAIPPDGVAVETNAQGTDPYDFDTTEGPPQTVSAVSLSTSTPFRQSQPQQFTRLPIQRRAAPQEVVDTVEEEAFSFGIHTDDRGNQEADMGGTEQVFTLEQAMSLLNKEVVDLTESEQPPTSTTSLLPSILTTTSLLPSISHLHGQPKVSILTTSKGFGNEINKETTSTVNSSEISLGGVIVSPEEGLKEGQLDTQTGLFYQVTASNPPPTDSYNSQSSKMGLPSATFTPNQTQTPSSSMQVQPSSSTLPAPSLVQTTALTSSLSLTQPPLDLLSSSLAEAQINLDSYNDEDEEEDYGDEEDEEDRDSAYNDVPVQSPATGHLISDTSVTARSGMAEVIREETAKDGTRILTVSNPASSQQDSTVPHSNLLVSLPSQLTRSSSISSSVSSVSSSPSSASFIPMQEITRPPLIKGPSNIISVLSQAPPAATHKPVPQPSVLPIAVSVDPSPSVITFKLDDLTSQSVGIVDEQVNASEGEAENSSSAQSDTGDKHDGLAALSESSVSLQQDDFGSTAGSDLESQSDGLMSSDPSGLLRSSKRKRKHPSGLDEPSQAAPGSWVKAAASLLMKVARFKGSPRDRNEIPAAEWFTFPVDSIDAPDYYTVIQNPMDFSTMRKKLETGQYSSFEDFQSDMELIRTNCYLYNSEGTKVRRDCDEVMTFYLTELSKLQEKQVNKAFMPNASPLKKPRVEEKSVPKP</sequence>
<keyword evidence="9" id="KW-1185">Reference proteome</keyword>
<comment type="caution">
    <text evidence="8">The sequence shown here is derived from an EMBL/GenBank/DDBJ whole genome shotgun (WGS) entry which is preliminary data.</text>
</comment>
<dbReference type="PANTHER" id="PTHR16500:SF3">
    <property type="entry name" value="BRCA2-INTERACTING TRANSCRIPTIONAL REPRESSOR EMSY"/>
    <property type="match status" value="1"/>
</dbReference>
<dbReference type="SMART" id="SM00297">
    <property type="entry name" value="BROMO"/>
    <property type="match status" value="1"/>
</dbReference>
<evidence type="ECO:0000259" key="7">
    <source>
        <dbReference type="PROSITE" id="PS51138"/>
    </source>
</evidence>
<evidence type="ECO:0000313" key="9">
    <source>
        <dbReference type="Proteomes" id="UP001497497"/>
    </source>
</evidence>
<feature type="compositionally biased region" description="Acidic residues" evidence="5">
    <location>
        <begin position="958"/>
        <end position="976"/>
    </location>
</feature>
<proteinExistence type="predicted"/>
<dbReference type="Gene3D" id="1.20.920.10">
    <property type="entry name" value="Bromodomain-like"/>
    <property type="match status" value="1"/>
</dbReference>
<evidence type="ECO:0000256" key="2">
    <source>
        <dbReference type="ARBA" id="ARBA00023117"/>
    </source>
</evidence>
<feature type="compositionally biased region" description="Polar residues" evidence="5">
    <location>
        <begin position="1170"/>
        <end position="1201"/>
    </location>
</feature>
<evidence type="ECO:0000256" key="1">
    <source>
        <dbReference type="ARBA" id="ARBA00004123"/>
    </source>
</evidence>
<dbReference type="SUPFAM" id="SSF158639">
    <property type="entry name" value="ENT-like"/>
    <property type="match status" value="1"/>
</dbReference>
<dbReference type="CDD" id="cd04369">
    <property type="entry name" value="Bromodomain"/>
    <property type="match status" value="1"/>
</dbReference>
<dbReference type="PROSITE" id="PS50014">
    <property type="entry name" value="BROMODOMAIN_2"/>
    <property type="match status" value="1"/>
</dbReference>
<keyword evidence="2 4" id="KW-0103">Bromodomain</keyword>
<feature type="region of interest" description="Disordered" evidence="5">
    <location>
        <begin position="1144"/>
        <end position="1226"/>
    </location>
</feature>
<dbReference type="EMBL" id="CAXITT010000035">
    <property type="protein sequence ID" value="CAL1528612.1"/>
    <property type="molecule type" value="Genomic_DNA"/>
</dbReference>
<evidence type="ECO:0000313" key="8">
    <source>
        <dbReference type="EMBL" id="CAL1528612.1"/>
    </source>
</evidence>
<feature type="region of interest" description="Disordered" evidence="5">
    <location>
        <begin position="134"/>
        <end position="223"/>
    </location>
</feature>
<dbReference type="Pfam" id="PF00439">
    <property type="entry name" value="Bromodomain"/>
    <property type="match status" value="1"/>
</dbReference>
<dbReference type="GO" id="GO:0006355">
    <property type="term" value="P:regulation of DNA-templated transcription"/>
    <property type="evidence" value="ECO:0007669"/>
    <property type="project" value="InterPro"/>
</dbReference>
<dbReference type="Pfam" id="PF03735">
    <property type="entry name" value="ENT"/>
    <property type="match status" value="1"/>
</dbReference>
<feature type="domain" description="ENT" evidence="7">
    <location>
        <begin position="31"/>
        <end position="115"/>
    </location>
</feature>
<evidence type="ECO:0000256" key="5">
    <source>
        <dbReference type="SAM" id="MobiDB-lite"/>
    </source>
</evidence>
<feature type="region of interest" description="Disordered" evidence="5">
    <location>
        <begin position="955"/>
        <end position="991"/>
    </location>
</feature>
<dbReference type="InterPro" id="IPR005491">
    <property type="entry name" value="ENT_dom"/>
</dbReference>
<name>A0AAV2H4M1_LYMST</name>
<evidence type="ECO:0000259" key="6">
    <source>
        <dbReference type="PROSITE" id="PS50014"/>
    </source>
</evidence>
<feature type="compositionally biased region" description="Low complexity" evidence="5">
    <location>
        <begin position="169"/>
        <end position="179"/>
    </location>
</feature>
<evidence type="ECO:0000256" key="4">
    <source>
        <dbReference type="PROSITE-ProRule" id="PRU00035"/>
    </source>
</evidence>
<dbReference type="Gene3D" id="1.10.1240.40">
    <property type="entry name" value="ENT domain"/>
    <property type="match status" value="1"/>
</dbReference>
<feature type="domain" description="Bromo" evidence="6">
    <location>
        <begin position="1251"/>
        <end position="1321"/>
    </location>
</feature>
<dbReference type="PRINTS" id="PR00503">
    <property type="entry name" value="BROMODOMAIN"/>
</dbReference>
<feature type="compositionally biased region" description="Polar residues" evidence="5">
    <location>
        <begin position="207"/>
        <end position="223"/>
    </location>
</feature>
<dbReference type="InterPro" id="IPR001487">
    <property type="entry name" value="Bromodomain"/>
</dbReference>
<dbReference type="SUPFAM" id="SSF47370">
    <property type="entry name" value="Bromodomain"/>
    <property type="match status" value="1"/>
</dbReference>
<feature type="compositionally biased region" description="Low complexity" evidence="5">
    <location>
        <begin position="1144"/>
        <end position="1157"/>
    </location>
</feature>
<feature type="compositionally biased region" description="Low complexity" evidence="5">
    <location>
        <begin position="902"/>
        <end position="921"/>
    </location>
</feature>
<comment type="subcellular location">
    <subcellularLocation>
        <location evidence="1">Nucleus</location>
    </subcellularLocation>
</comment>
<reference evidence="8 9" key="1">
    <citation type="submission" date="2024-04" db="EMBL/GenBank/DDBJ databases">
        <authorList>
            <consortium name="Genoscope - CEA"/>
            <person name="William W."/>
        </authorList>
    </citation>
    <scope>NUCLEOTIDE SEQUENCE [LARGE SCALE GENOMIC DNA]</scope>
</reference>
<dbReference type="Proteomes" id="UP001497497">
    <property type="component" value="Unassembled WGS sequence"/>
</dbReference>
<dbReference type="InterPro" id="IPR036142">
    <property type="entry name" value="ENT_dom-like_sf"/>
</dbReference>
<dbReference type="InterPro" id="IPR036427">
    <property type="entry name" value="Bromodomain-like_sf"/>
</dbReference>
<dbReference type="InterPro" id="IPR033482">
    <property type="entry name" value="EMSY"/>
</dbReference>
<dbReference type="SMART" id="SM01191">
    <property type="entry name" value="ENT"/>
    <property type="match status" value="1"/>
</dbReference>
<organism evidence="8 9">
    <name type="scientific">Lymnaea stagnalis</name>
    <name type="common">Great pond snail</name>
    <name type="synonym">Helix stagnalis</name>
    <dbReference type="NCBI Taxonomy" id="6523"/>
    <lineage>
        <taxon>Eukaryota</taxon>
        <taxon>Metazoa</taxon>
        <taxon>Spiralia</taxon>
        <taxon>Lophotrochozoa</taxon>
        <taxon>Mollusca</taxon>
        <taxon>Gastropoda</taxon>
        <taxon>Heterobranchia</taxon>
        <taxon>Euthyneura</taxon>
        <taxon>Panpulmonata</taxon>
        <taxon>Hygrophila</taxon>
        <taxon>Lymnaeoidea</taxon>
        <taxon>Lymnaeidae</taxon>
        <taxon>Lymnaea</taxon>
    </lineage>
</organism>
<dbReference type="GO" id="GO:0005654">
    <property type="term" value="C:nucleoplasm"/>
    <property type="evidence" value="ECO:0007669"/>
    <property type="project" value="TreeGrafter"/>
</dbReference>
<feature type="region of interest" description="Disordered" evidence="5">
    <location>
        <begin position="874"/>
        <end position="921"/>
    </location>
</feature>
<dbReference type="PANTHER" id="PTHR16500">
    <property type="entry name" value="BRCA2-INTERACTING TRANSCRIPTIONAL REPRESSOR EMSY"/>
    <property type="match status" value="1"/>
</dbReference>
<dbReference type="PROSITE" id="PS51138">
    <property type="entry name" value="ENT"/>
    <property type="match status" value="1"/>
</dbReference>
<accession>A0AAV2H4M1</accession>
<evidence type="ECO:0000256" key="3">
    <source>
        <dbReference type="ARBA" id="ARBA00023242"/>
    </source>
</evidence>
<keyword evidence="3" id="KW-0539">Nucleus</keyword>
<gene>
    <name evidence="8" type="ORF">GSLYS_00002782001</name>
</gene>
<protein>
    <submittedName>
        <fullName evidence="8">Uncharacterized protein</fullName>
    </submittedName>
</protein>
<feature type="compositionally biased region" description="Polar residues" evidence="5">
    <location>
        <begin position="874"/>
        <end position="901"/>
    </location>
</feature>